<dbReference type="EMBL" id="LRGB01024819">
    <property type="protein sequence ID" value="KZR96485.1"/>
    <property type="molecule type" value="Genomic_DNA"/>
</dbReference>
<evidence type="ECO:0000313" key="1">
    <source>
        <dbReference type="EMBL" id="KZR96485.1"/>
    </source>
</evidence>
<proteinExistence type="predicted"/>
<gene>
    <name evidence="1" type="ORF">APZ42_009149</name>
</gene>
<dbReference type="Proteomes" id="UP000076858">
    <property type="component" value="Unassembled WGS sequence"/>
</dbReference>
<reference evidence="1 2" key="1">
    <citation type="submission" date="2016-03" db="EMBL/GenBank/DDBJ databases">
        <title>EvidentialGene: Evidence-directed Construction of Genes on Genomes.</title>
        <authorList>
            <person name="Gilbert D.G."/>
            <person name="Choi J.-H."/>
            <person name="Mockaitis K."/>
            <person name="Colbourne J."/>
            <person name="Pfrender M."/>
        </authorList>
    </citation>
    <scope>NUCLEOTIDE SEQUENCE [LARGE SCALE GENOMIC DNA]</scope>
    <source>
        <strain evidence="1 2">Xinb3</strain>
        <tissue evidence="1">Complete organism</tissue>
    </source>
</reference>
<organism evidence="1 2">
    <name type="scientific">Daphnia magna</name>
    <dbReference type="NCBI Taxonomy" id="35525"/>
    <lineage>
        <taxon>Eukaryota</taxon>
        <taxon>Metazoa</taxon>
        <taxon>Ecdysozoa</taxon>
        <taxon>Arthropoda</taxon>
        <taxon>Crustacea</taxon>
        <taxon>Branchiopoda</taxon>
        <taxon>Diplostraca</taxon>
        <taxon>Cladocera</taxon>
        <taxon>Anomopoda</taxon>
        <taxon>Daphniidae</taxon>
        <taxon>Daphnia</taxon>
    </lineage>
</organism>
<protein>
    <submittedName>
        <fullName evidence="1">Uncharacterized protein</fullName>
    </submittedName>
</protein>
<keyword evidence="2" id="KW-1185">Reference proteome</keyword>
<evidence type="ECO:0000313" key="2">
    <source>
        <dbReference type="Proteomes" id="UP000076858"/>
    </source>
</evidence>
<comment type="caution">
    <text evidence="1">The sequence shown here is derived from an EMBL/GenBank/DDBJ whole genome shotgun (WGS) entry which is preliminary data.</text>
</comment>
<sequence>MRKCITCVRKIIEQEGNKNCDANAKSSFLLSQVLNFSEDKSRLRYDQWTIRTR</sequence>
<accession>A0A164E6Q9</accession>
<name>A0A164E6Q9_9CRUS</name>
<dbReference type="AlphaFoldDB" id="A0A164E6Q9"/>